<evidence type="ECO:0000256" key="1">
    <source>
        <dbReference type="SAM" id="SignalP"/>
    </source>
</evidence>
<organism evidence="2 3">
    <name type="scientific">Gossypium tomentosum</name>
    <name type="common">Hawaiian cotton</name>
    <name type="synonym">Gossypium sandvicense</name>
    <dbReference type="NCBI Taxonomy" id="34277"/>
    <lineage>
        <taxon>Eukaryota</taxon>
        <taxon>Viridiplantae</taxon>
        <taxon>Streptophyta</taxon>
        <taxon>Embryophyta</taxon>
        <taxon>Tracheophyta</taxon>
        <taxon>Spermatophyta</taxon>
        <taxon>Magnoliopsida</taxon>
        <taxon>eudicotyledons</taxon>
        <taxon>Gunneridae</taxon>
        <taxon>Pentapetalae</taxon>
        <taxon>rosids</taxon>
        <taxon>malvids</taxon>
        <taxon>Malvales</taxon>
        <taxon>Malvaceae</taxon>
        <taxon>Malvoideae</taxon>
        <taxon>Gossypium</taxon>
    </lineage>
</organism>
<name>A0A5D2QV93_GOSTO</name>
<dbReference type="EMBL" id="CM017613">
    <property type="protein sequence ID" value="TYI32537.1"/>
    <property type="molecule type" value="Genomic_DNA"/>
</dbReference>
<reference evidence="2 3" key="1">
    <citation type="submission" date="2019-07" db="EMBL/GenBank/DDBJ databases">
        <title>WGS assembly of Gossypium tomentosum.</title>
        <authorList>
            <person name="Chen Z.J."/>
            <person name="Sreedasyam A."/>
            <person name="Ando A."/>
            <person name="Song Q."/>
            <person name="De L."/>
            <person name="Hulse-Kemp A."/>
            <person name="Ding M."/>
            <person name="Ye W."/>
            <person name="Kirkbride R."/>
            <person name="Jenkins J."/>
            <person name="Plott C."/>
            <person name="Lovell J."/>
            <person name="Lin Y.-M."/>
            <person name="Vaughn R."/>
            <person name="Liu B."/>
            <person name="Li W."/>
            <person name="Simpson S."/>
            <person name="Scheffler B."/>
            <person name="Saski C."/>
            <person name="Grover C."/>
            <person name="Hu G."/>
            <person name="Conover J."/>
            <person name="Carlson J."/>
            <person name="Shu S."/>
            <person name="Boston L."/>
            <person name="Williams M."/>
            <person name="Peterson D."/>
            <person name="Mcgee K."/>
            <person name="Jones D."/>
            <person name="Wendel J."/>
            <person name="Stelly D."/>
            <person name="Grimwood J."/>
            <person name="Schmutz J."/>
        </authorList>
    </citation>
    <scope>NUCLEOTIDE SEQUENCE [LARGE SCALE GENOMIC DNA]</scope>
    <source>
        <strain evidence="2">7179.01</strain>
    </source>
</reference>
<proteinExistence type="predicted"/>
<dbReference type="AlphaFoldDB" id="A0A5D2QV93"/>
<feature type="signal peptide" evidence="1">
    <location>
        <begin position="1"/>
        <end position="28"/>
    </location>
</feature>
<accession>A0A5D2QV93</accession>
<gene>
    <name evidence="2" type="ORF">ES332_A04G070600v1</name>
</gene>
<keyword evidence="3" id="KW-1185">Reference proteome</keyword>
<keyword evidence="1" id="KW-0732">Signal</keyword>
<protein>
    <submittedName>
        <fullName evidence="2">Uncharacterized protein</fullName>
    </submittedName>
</protein>
<evidence type="ECO:0000313" key="3">
    <source>
        <dbReference type="Proteomes" id="UP000322667"/>
    </source>
</evidence>
<dbReference type="Proteomes" id="UP000322667">
    <property type="component" value="Chromosome A04"/>
</dbReference>
<evidence type="ECO:0000313" key="2">
    <source>
        <dbReference type="EMBL" id="TYI32537.1"/>
    </source>
</evidence>
<sequence length="63" mass="7190">MKAKRKEKKILVRTLGLLSIYLTTNVDGDTTAGCQRRCRGLPIWGNWGKNKGNRGRGEMVWEK</sequence>
<feature type="chain" id="PRO_5023070576" evidence="1">
    <location>
        <begin position="29"/>
        <end position="63"/>
    </location>
</feature>